<dbReference type="InterPro" id="IPR052544">
    <property type="entry name" value="Bacteriocin_Proc_Enz"/>
</dbReference>
<dbReference type="GO" id="GO:0016491">
    <property type="term" value="F:oxidoreductase activity"/>
    <property type="evidence" value="ECO:0007669"/>
    <property type="project" value="InterPro"/>
</dbReference>
<dbReference type="Gene3D" id="3.40.109.10">
    <property type="entry name" value="NADH Oxidase"/>
    <property type="match status" value="1"/>
</dbReference>
<dbReference type="EMBL" id="MHPA01000022">
    <property type="protein sequence ID" value="OGZ72637.1"/>
    <property type="molecule type" value="Genomic_DNA"/>
</dbReference>
<reference evidence="2 3" key="1">
    <citation type="journal article" date="2016" name="Nat. Commun.">
        <title>Thousands of microbial genomes shed light on interconnected biogeochemical processes in an aquifer system.</title>
        <authorList>
            <person name="Anantharaman K."/>
            <person name="Brown C.T."/>
            <person name="Hug L.A."/>
            <person name="Sharon I."/>
            <person name="Castelle C.J."/>
            <person name="Probst A.J."/>
            <person name="Thomas B.C."/>
            <person name="Singh A."/>
            <person name="Wilkins M.J."/>
            <person name="Karaoz U."/>
            <person name="Brodie E.L."/>
            <person name="Williams K.H."/>
            <person name="Hubbard S.S."/>
            <person name="Banfield J.F."/>
        </authorList>
    </citation>
    <scope>NUCLEOTIDE SEQUENCE [LARGE SCALE GENOMIC DNA]</scope>
</reference>
<dbReference type="AlphaFoldDB" id="A0A1G2IDF4"/>
<protein>
    <recommendedName>
        <fullName evidence="1">Nitroreductase domain-containing protein</fullName>
    </recommendedName>
</protein>
<evidence type="ECO:0000313" key="3">
    <source>
        <dbReference type="Proteomes" id="UP000176774"/>
    </source>
</evidence>
<accession>A0A1G2IDF4</accession>
<dbReference type="CDD" id="cd02142">
    <property type="entry name" value="McbC_SagB-like_oxidoreductase"/>
    <property type="match status" value="1"/>
</dbReference>
<dbReference type="STRING" id="1802214.A2908_01720"/>
<dbReference type="NCBIfam" id="TIGR03605">
    <property type="entry name" value="antibiot_sagB"/>
    <property type="match status" value="1"/>
</dbReference>
<organism evidence="2 3">
    <name type="scientific">Candidatus Staskawiczbacteria bacterium RIFCSPLOWO2_01_FULL_38_12b</name>
    <dbReference type="NCBI Taxonomy" id="1802214"/>
    <lineage>
        <taxon>Bacteria</taxon>
        <taxon>Candidatus Staskawicziibacteriota</taxon>
    </lineage>
</organism>
<evidence type="ECO:0000313" key="2">
    <source>
        <dbReference type="EMBL" id="OGZ72637.1"/>
    </source>
</evidence>
<evidence type="ECO:0000259" key="1">
    <source>
        <dbReference type="Pfam" id="PF00881"/>
    </source>
</evidence>
<proteinExistence type="predicted"/>
<dbReference type="PANTHER" id="PTHR43745:SF2">
    <property type="entry name" value="NITROREDUCTASE MJ1384-RELATED"/>
    <property type="match status" value="1"/>
</dbReference>
<comment type="caution">
    <text evidence="2">The sequence shown here is derived from an EMBL/GenBank/DDBJ whole genome shotgun (WGS) entry which is preliminary data.</text>
</comment>
<dbReference type="SUPFAM" id="SSF55469">
    <property type="entry name" value="FMN-dependent nitroreductase-like"/>
    <property type="match status" value="1"/>
</dbReference>
<dbReference type="InterPro" id="IPR029479">
    <property type="entry name" value="Nitroreductase"/>
</dbReference>
<dbReference type="Proteomes" id="UP000176774">
    <property type="component" value="Unassembled WGS sequence"/>
</dbReference>
<sequence>MFDFNKIQALHEATKASISIPLDPSTWPDNWKKIEFKEYKRLKRIYLPKISTQGMPSLNEVLKTRSSSRYFNSSELISIETVSSLLNFSAGAREDMKTALNLASRFYPSAGARYPLEIYIALRNIEKIENGIYHYNIKEHALEKILSEKSGQKIRTIISETWARDAQMLIVITSKFGQMLSKYGGRGYRFNLLEAGALMENFYLVSKALGLGCCALGKSIDGEIDEILNLTSEEENTLCLLAVGVSKIQ</sequence>
<gene>
    <name evidence="2" type="ORF">A2908_01720</name>
</gene>
<dbReference type="InterPro" id="IPR000415">
    <property type="entry name" value="Nitroreductase-like"/>
</dbReference>
<name>A0A1G2IDF4_9BACT</name>
<dbReference type="InterPro" id="IPR020051">
    <property type="entry name" value="SagB-type_dehydrogenase"/>
</dbReference>
<feature type="domain" description="Nitroreductase" evidence="1">
    <location>
        <begin position="62"/>
        <end position="244"/>
    </location>
</feature>
<dbReference type="Pfam" id="PF00881">
    <property type="entry name" value="Nitroreductase"/>
    <property type="match status" value="1"/>
</dbReference>
<dbReference type="PANTHER" id="PTHR43745">
    <property type="entry name" value="NITROREDUCTASE MJ1384-RELATED"/>
    <property type="match status" value="1"/>
</dbReference>